<dbReference type="OrthoDB" id="3540486at2759"/>
<evidence type="ECO:0000259" key="1">
    <source>
        <dbReference type="Pfam" id="PF20150"/>
    </source>
</evidence>
<dbReference type="EMBL" id="CAJVRL010000083">
    <property type="protein sequence ID" value="CAG8958642.1"/>
    <property type="molecule type" value="Genomic_DNA"/>
</dbReference>
<proteinExistence type="predicted"/>
<evidence type="ECO:0000313" key="2">
    <source>
        <dbReference type="EMBL" id="CAG8958642.1"/>
    </source>
</evidence>
<dbReference type="PANTHER" id="PTHR35910:SF6">
    <property type="entry name" value="2EXR DOMAIN-CONTAINING PROTEIN"/>
    <property type="match status" value="1"/>
</dbReference>
<keyword evidence="3" id="KW-1185">Reference proteome</keyword>
<dbReference type="PANTHER" id="PTHR35910">
    <property type="entry name" value="2EXR DOMAIN-CONTAINING PROTEIN"/>
    <property type="match status" value="1"/>
</dbReference>
<organism evidence="2 3">
    <name type="scientific">Hymenoscyphus fraxineus</name>
    <dbReference type="NCBI Taxonomy" id="746836"/>
    <lineage>
        <taxon>Eukaryota</taxon>
        <taxon>Fungi</taxon>
        <taxon>Dikarya</taxon>
        <taxon>Ascomycota</taxon>
        <taxon>Pezizomycotina</taxon>
        <taxon>Leotiomycetes</taxon>
        <taxon>Helotiales</taxon>
        <taxon>Helotiaceae</taxon>
        <taxon>Hymenoscyphus</taxon>
    </lineage>
</organism>
<sequence>MTTSKPLQQFHLFPNLPTELRLAIYTTINNIPQNPIPAPSKSTRILKISFAPTLDCYISNTPPPVLLSLCSESRNHLIKQHNHTHLLLGPSFFCAPQTSIPISFPTTTLYISSLHPGVLTSSFANNVLYHLSTSPSRHQIASLALDLRVFTDFSDSGLLGVLAGMRGLRELCLVVEFGRRFEGVLGFLEAPEWRNDLKWYAGAAKESLSVERGRGR</sequence>
<reference evidence="2" key="1">
    <citation type="submission" date="2021-07" db="EMBL/GenBank/DDBJ databases">
        <authorList>
            <person name="Durling M."/>
        </authorList>
    </citation>
    <scope>NUCLEOTIDE SEQUENCE</scope>
</reference>
<name>A0A9N9PYF7_9HELO</name>
<comment type="caution">
    <text evidence="2">The sequence shown here is derived from an EMBL/GenBank/DDBJ whole genome shotgun (WGS) entry which is preliminary data.</text>
</comment>
<gene>
    <name evidence="2" type="ORF">HYFRA_00009959</name>
</gene>
<dbReference type="InterPro" id="IPR045518">
    <property type="entry name" value="2EXR"/>
</dbReference>
<protein>
    <recommendedName>
        <fullName evidence="1">2EXR domain-containing protein</fullName>
    </recommendedName>
</protein>
<dbReference type="Proteomes" id="UP000696280">
    <property type="component" value="Unassembled WGS sequence"/>
</dbReference>
<evidence type="ECO:0000313" key="3">
    <source>
        <dbReference type="Proteomes" id="UP000696280"/>
    </source>
</evidence>
<dbReference type="AlphaFoldDB" id="A0A9N9PYF7"/>
<dbReference type="Pfam" id="PF20150">
    <property type="entry name" value="2EXR"/>
    <property type="match status" value="1"/>
</dbReference>
<feature type="domain" description="2EXR" evidence="1">
    <location>
        <begin position="10"/>
        <end position="85"/>
    </location>
</feature>
<feature type="non-terminal residue" evidence="2">
    <location>
        <position position="216"/>
    </location>
</feature>
<accession>A0A9N9PYF7</accession>